<dbReference type="RefSeq" id="WP_010896891.1">
    <property type="nucleotide sequence ID" value="NC_002570.2"/>
</dbReference>
<dbReference type="AlphaFoldDB" id="Q9KEY1"/>
<dbReference type="PIR" id="F83739">
    <property type="entry name" value="F83739"/>
</dbReference>
<evidence type="ECO:0000313" key="2">
    <source>
        <dbReference type="EMBL" id="BAB04437.1"/>
    </source>
</evidence>
<dbReference type="KEGG" id="bha:BH0718"/>
<reference evidence="2 3" key="1">
    <citation type="journal article" date="2000" name="Nucleic Acids Res.">
        <title>Complete genome sequence of the alkaliphilic bacterium Bacillus halodurans and genomic sequence comparison with Bacillus subtilis.</title>
        <authorList>
            <person name="Takami H."/>
            <person name="Nakasone K."/>
            <person name="Takaki Y."/>
            <person name="Maeno G."/>
            <person name="Sasaki R."/>
            <person name="Masui N."/>
            <person name="Fuji F."/>
            <person name="Hirama C."/>
            <person name="Nakamura Y."/>
            <person name="Ogasawara N."/>
            <person name="Kuhara S."/>
            <person name="Horikoshi K."/>
        </authorList>
    </citation>
    <scope>NUCLEOTIDE SEQUENCE [LARGE SCALE GENOMIC DNA]</scope>
    <source>
        <strain evidence="3">ATCC BAA-125 / DSM 18197 / FERM 7344 / JCM 9153 / C-125</strain>
    </source>
</reference>
<organism evidence="2 3">
    <name type="scientific">Halalkalibacterium halodurans (strain ATCC BAA-125 / DSM 18197 / FERM 7344 / JCM 9153 / C-125)</name>
    <name type="common">Bacillus halodurans</name>
    <dbReference type="NCBI Taxonomy" id="272558"/>
    <lineage>
        <taxon>Bacteria</taxon>
        <taxon>Bacillati</taxon>
        <taxon>Bacillota</taxon>
        <taxon>Bacilli</taxon>
        <taxon>Bacillales</taxon>
        <taxon>Bacillaceae</taxon>
        <taxon>Halalkalibacterium (ex Joshi et al. 2022)</taxon>
    </lineage>
</organism>
<feature type="signal peptide" evidence="1">
    <location>
        <begin position="1"/>
        <end position="23"/>
    </location>
</feature>
<dbReference type="OrthoDB" id="2879393at2"/>
<keyword evidence="3" id="KW-1185">Reference proteome</keyword>
<evidence type="ECO:0000313" key="3">
    <source>
        <dbReference type="Proteomes" id="UP000001258"/>
    </source>
</evidence>
<accession>Q9KEY1</accession>
<dbReference type="STRING" id="272558.gene:10726592"/>
<dbReference type="Proteomes" id="UP000001258">
    <property type="component" value="Chromosome"/>
</dbReference>
<dbReference type="HOGENOM" id="CLU_2646905_0_0_9"/>
<proteinExistence type="predicted"/>
<feature type="chain" id="PRO_5004332679" evidence="1">
    <location>
        <begin position="24"/>
        <end position="76"/>
    </location>
</feature>
<gene>
    <name evidence="2" type="ordered locus">BH0718</name>
</gene>
<dbReference type="PROSITE" id="PS51257">
    <property type="entry name" value="PROKAR_LIPOPROTEIN"/>
    <property type="match status" value="1"/>
</dbReference>
<name>Q9KEY1_HALH5</name>
<dbReference type="EMBL" id="BA000004">
    <property type="protein sequence ID" value="BAB04437.1"/>
    <property type="molecule type" value="Genomic_DNA"/>
</dbReference>
<evidence type="ECO:0000256" key="1">
    <source>
        <dbReference type="SAM" id="SignalP"/>
    </source>
</evidence>
<sequence>MKLNAWFGMIFIFLLMACTTAQTVVTETTSFKGENDNWDVQYIYDPELYEEKKINWFEIEWKGKPLSECGDKENPE</sequence>
<protein>
    <submittedName>
        <fullName evidence="2">BH0718 protein</fullName>
    </submittedName>
</protein>
<keyword evidence="1" id="KW-0732">Signal</keyword>